<feature type="transmembrane region" description="Helical" evidence="2">
    <location>
        <begin position="12"/>
        <end position="35"/>
    </location>
</feature>
<proteinExistence type="predicted"/>
<keyword evidence="2" id="KW-0472">Membrane</keyword>
<keyword evidence="2" id="KW-0812">Transmembrane</keyword>
<organism evidence="3">
    <name type="scientific">freshwater metagenome</name>
    <dbReference type="NCBI Taxonomy" id="449393"/>
    <lineage>
        <taxon>unclassified sequences</taxon>
        <taxon>metagenomes</taxon>
        <taxon>ecological metagenomes</taxon>
    </lineage>
</organism>
<reference evidence="3" key="1">
    <citation type="submission" date="2020-05" db="EMBL/GenBank/DDBJ databases">
        <authorList>
            <person name="Chiriac C."/>
            <person name="Salcher M."/>
            <person name="Ghai R."/>
            <person name="Kavagutti S V."/>
        </authorList>
    </citation>
    <scope>NUCLEOTIDE SEQUENCE</scope>
</reference>
<protein>
    <submittedName>
        <fullName evidence="3">Unannotated protein</fullName>
    </submittedName>
</protein>
<evidence type="ECO:0000256" key="2">
    <source>
        <dbReference type="SAM" id="Phobius"/>
    </source>
</evidence>
<accession>A0A6J6YJU1</accession>
<dbReference type="EMBL" id="CAFAAI010000284">
    <property type="protein sequence ID" value="CAB4809670.1"/>
    <property type="molecule type" value="Genomic_DNA"/>
</dbReference>
<feature type="region of interest" description="Disordered" evidence="1">
    <location>
        <begin position="66"/>
        <end position="97"/>
    </location>
</feature>
<gene>
    <name evidence="3" type="ORF">UFOPK2992_01492</name>
</gene>
<evidence type="ECO:0000313" key="3">
    <source>
        <dbReference type="EMBL" id="CAB4809670.1"/>
    </source>
</evidence>
<name>A0A6J6YJU1_9ZZZZ</name>
<sequence length="138" mass="14621">MRRTRPASSCNGLSTGIAAIVVQLGLAMMRLWAFAISLGLTSLTMSGTSGSMRHADELSITITPAAAKRGASTRDDEAPLENSAMSRPEGSAVSASSTVIWRSPHGNVVPAERDDAKKRMSLTGKFRSARMARMTLPT</sequence>
<evidence type="ECO:0000256" key="1">
    <source>
        <dbReference type="SAM" id="MobiDB-lite"/>
    </source>
</evidence>
<keyword evidence="2" id="KW-1133">Transmembrane helix</keyword>
<dbReference type="AlphaFoldDB" id="A0A6J6YJU1"/>